<name>A0A517Y7A3_9BACT</name>
<dbReference type="InterPro" id="IPR059226">
    <property type="entry name" value="Choice_anch_Q_dom"/>
</dbReference>
<dbReference type="GO" id="GO:0005576">
    <property type="term" value="C:extracellular region"/>
    <property type="evidence" value="ECO:0007669"/>
    <property type="project" value="UniProtKB-SubCell"/>
</dbReference>
<dbReference type="GO" id="GO:0000272">
    <property type="term" value="P:polysaccharide catabolic process"/>
    <property type="evidence" value="ECO:0007669"/>
    <property type="project" value="InterPro"/>
</dbReference>
<dbReference type="SMART" id="SM00710">
    <property type="entry name" value="PbH1"/>
    <property type="match status" value="8"/>
</dbReference>
<sequence length="706" mass="74263">MLPTAFRTGSRAGLLTGRRLRLEQLEARLALATFYVSNAGSDTNNGSAATPWSSLQKAANVVNAGDTVIVRAGNYTGFELRRDGTASARIVFQAEAGVNITSRNAMTPDGINLEGADYVTIDGFTVNNMPRTGIRSVTNHHVILRNNKLDSNGRWGILTGFSDDILIENNVASRSVAEHGIYVSNSGDRPIIRNNTIWGNRANGIHMNGDLSQGGDGIISGAIVEGNTIYGNGGGGGSGINGDGVQSSTFRNNLIYDSKASGISLYRIDGGAGSSNNTIVNNTVIVSATGRWALNIQDGSTGNTVRNNVFYNYHSYRGSIDISANSMAGFTSDYNVIMNRFTTNGGDSIQTLAQWRASSGQDQHSIVATPTQVFVNPAAFDFHLLAGGPAINAGTSQFAPAVDLAGNARPQGGAWDIGAYEYTGTTNPPPPPPPPINSAPTDIALSAASVKENVASGTVVGLLTATDPNAGQTHTFTLVQNAGGQFAISGNKLVVSGAIDFEAASSRQVVIRATDSGGLSYDETFTITVQNVNEVVGIDVQQGAQQRSYVRYVDVVFESADGLADIVSQGRLSLTRFSTTGTAGVNVSLANKARVVGNRVVLDFGAQGIGGNRNSAVGDGYYRVRVDTDGDRVQETAQQFYRLFGDTDGNRTVNNTDVNNVNANFGRTGVNNNADINGDGVVNTLDRTYVRSRVGRSISASLPLND</sequence>
<dbReference type="Proteomes" id="UP000315017">
    <property type="component" value="Chromosome"/>
</dbReference>
<dbReference type="SUPFAM" id="SSF63446">
    <property type="entry name" value="Type I dockerin domain"/>
    <property type="match status" value="1"/>
</dbReference>
<dbReference type="GO" id="GO:0016837">
    <property type="term" value="F:carbon-oxygen lyase activity, acting on polysaccharides"/>
    <property type="evidence" value="ECO:0007669"/>
    <property type="project" value="TreeGrafter"/>
</dbReference>
<dbReference type="PANTHER" id="PTHR40088:SF2">
    <property type="entry name" value="SECRETED SUGAR HYDROLASE"/>
    <property type="match status" value="1"/>
</dbReference>
<evidence type="ECO:0000256" key="1">
    <source>
        <dbReference type="ARBA" id="ARBA00004613"/>
    </source>
</evidence>
<dbReference type="NCBIfam" id="NF041518">
    <property type="entry name" value="choice_anch_Q"/>
    <property type="match status" value="1"/>
</dbReference>
<dbReference type="InterPro" id="IPR039448">
    <property type="entry name" value="Beta_helix"/>
</dbReference>
<keyword evidence="6" id="KW-1185">Reference proteome</keyword>
<dbReference type="Pfam" id="PF00028">
    <property type="entry name" value="Cadherin"/>
    <property type="match status" value="1"/>
</dbReference>
<evidence type="ECO:0000313" key="6">
    <source>
        <dbReference type="Proteomes" id="UP000315017"/>
    </source>
</evidence>
<dbReference type="SUPFAM" id="SSF49313">
    <property type="entry name" value="Cadherin-like"/>
    <property type="match status" value="1"/>
</dbReference>
<dbReference type="InterPro" id="IPR012334">
    <property type="entry name" value="Pectin_lyas_fold"/>
</dbReference>
<gene>
    <name evidence="5" type="ORF">ETAA8_11870</name>
</gene>
<evidence type="ECO:0000313" key="5">
    <source>
        <dbReference type="EMBL" id="QDU26113.1"/>
    </source>
</evidence>
<dbReference type="InterPro" id="IPR052052">
    <property type="entry name" value="Polysaccharide_Lyase_9"/>
</dbReference>
<dbReference type="PROSITE" id="PS50268">
    <property type="entry name" value="CADHERIN_2"/>
    <property type="match status" value="1"/>
</dbReference>
<dbReference type="PANTHER" id="PTHR40088">
    <property type="entry name" value="PECTATE LYASE (EUROFUNG)"/>
    <property type="match status" value="1"/>
</dbReference>
<reference evidence="5 6" key="1">
    <citation type="submission" date="2019-02" db="EMBL/GenBank/DDBJ databases">
        <title>Deep-cultivation of Planctomycetes and their phenomic and genomic characterization uncovers novel biology.</title>
        <authorList>
            <person name="Wiegand S."/>
            <person name="Jogler M."/>
            <person name="Boedeker C."/>
            <person name="Pinto D."/>
            <person name="Vollmers J."/>
            <person name="Rivas-Marin E."/>
            <person name="Kohn T."/>
            <person name="Peeters S.H."/>
            <person name="Heuer A."/>
            <person name="Rast P."/>
            <person name="Oberbeckmann S."/>
            <person name="Bunk B."/>
            <person name="Jeske O."/>
            <person name="Meyerdierks A."/>
            <person name="Storesund J.E."/>
            <person name="Kallscheuer N."/>
            <person name="Luecker S."/>
            <person name="Lage O.M."/>
            <person name="Pohl T."/>
            <person name="Merkel B.J."/>
            <person name="Hornburger P."/>
            <person name="Mueller R.-W."/>
            <person name="Bruemmer F."/>
            <person name="Labrenz M."/>
            <person name="Spormann A.M."/>
            <person name="Op den Camp H."/>
            <person name="Overmann J."/>
            <person name="Amann R."/>
            <person name="Jetten M.S.M."/>
            <person name="Mascher T."/>
            <person name="Medema M.H."/>
            <person name="Devos D.P."/>
            <person name="Kaster A.-K."/>
            <person name="Ovreas L."/>
            <person name="Rohde M."/>
            <person name="Galperin M.Y."/>
            <person name="Jogler C."/>
        </authorList>
    </citation>
    <scope>NUCLEOTIDE SEQUENCE [LARGE SCALE GENOMIC DNA]</scope>
    <source>
        <strain evidence="5 6">ETA_A8</strain>
    </source>
</reference>
<dbReference type="Gene3D" id="2.60.40.60">
    <property type="entry name" value="Cadherins"/>
    <property type="match status" value="1"/>
</dbReference>
<accession>A0A517Y7A3</accession>
<organism evidence="5 6">
    <name type="scientific">Anatilimnocola aggregata</name>
    <dbReference type="NCBI Taxonomy" id="2528021"/>
    <lineage>
        <taxon>Bacteria</taxon>
        <taxon>Pseudomonadati</taxon>
        <taxon>Planctomycetota</taxon>
        <taxon>Planctomycetia</taxon>
        <taxon>Pirellulales</taxon>
        <taxon>Pirellulaceae</taxon>
        <taxon>Anatilimnocola</taxon>
    </lineage>
</organism>
<dbReference type="Pfam" id="PF13229">
    <property type="entry name" value="Beta_helix"/>
    <property type="match status" value="1"/>
</dbReference>
<evidence type="ECO:0000256" key="3">
    <source>
        <dbReference type="ARBA" id="ARBA00022729"/>
    </source>
</evidence>
<protein>
    <submittedName>
        <fullName evidence="5">Cadherin domain protein</fullName>
    </submittedName>
</protein>
<dbReference type="InterPro" id="IPR002126">
    <property type="entry name" value="Cadherin-like_dom"/>
</dbReference>
<feature type="domain" description="Cadherin" evidence="4">
    <location>
        <begin position="442"/>
        <end position="534"/>
    </location>
</feature>
<dbReference type="SMART" id="SM00112">
    <property type="entry name" value="CA"/>
    <property type="match status" value="1"/>
</dbReference>
<dbReference type="GO" id="GO:0005509">
    <property type="term" value="F:calcium ion binding"/>
    <property type="evidence" value="ECO:0007669"/>
    <property type="project" value="InterPro"/>
</dbReference>
<dbReference type="KEGG" id="aagg:ETAA8_11870"/>
<dbReference type="SUPFAM" id="SSF51126">
    <property type="entry name" value="Pectin lyase-like"/>
    <property type="match status" value="1"/>
</dbReference>
<dbReference type="GO" id="GO:0016020">
    <property type="term" value="C:membrane"/>
    <property type="evidence" value="ECO:0007669"/>
    <property type="project" value="InterPro"/>
</dbReference>
<comment type="subcellular location">
    <subcellularLocation>
        <location evidence="1">Secreted</location>
    </subcellularLocation>
</comment>
<dbReference type="InterPro" id="IPR022441">
    <property type="entry name" value="Para_beta_helix_rpt-2"/>
</dbReference>
<dbReference type="InterPro" id="IPR006626">
    <property type="entry name" value="PbH1"/>
</dbReference>
<dbReference type="Gene3D" id="1.10.1330.10">
    <property type="entry name" value="Dockerin domain"/>
    <property type="match status" value="1"/>
</dbReference>
<dbReference type="NCBIfam" id="TIGR03804">
    <property type="entry name" value="para_beta_helix"/>
    <property type="match status" value="1"/>
</dbReference>
<dbReference type="AlphaFoldDB" id="A0A517Y7A3"/>
<evidence type="ECO:0000256" key="2">
    <source>
        <dbReference type="ARBA" id="ARBA00022525"/>
    </source>
</evidence>
<keyword evidence="3" id="KW-0732">Signal</keyword>
<keyword evidence="2" id="KW-0964">Secreted</keyword>
<dbReference type="EMBL" id="CP036274">
    <property type="protein sequence ID" value="QDU26113.1"/>
    <property type="molecule type" value="Genomic_DNA"/>
</dbReference>
<proteinExistence type="predicted"/>
<dbReference type="GO" id="GO:0007156">
    <property type="term" value="P:homophilic cell adhesion via plasma membrane adhesion molecules"/>
    <property type="evidence" value="ECO:0007669"/>
    <property type="project" value="InterPro"/>
</dbReference>
<dbReference type="InterPro" id="IPR011050">
    <property type="entry name" value="Pectin_lyase_fold/virulence"/>
</dbReference>
<dbReference type="InterPro" id="IPR036439">
    <property type="entry name" value="Dockerin_dom_sf"/>
</dbReference>
<dbReference type="RefSeq" id="WP_202921584.1">
    <property type="nucleotide sequence ID" value="NZ_CP036274.1"/>
</dbReference>
<dbReference type="InterPro" id="IPR015919">
    <property type="entry name" value="Cadherin-like_sf"/>
</dbReference>
<evidence type="ECO:0000259" key="4">
    <source>
        <dbReference type="PROSITE" id="PS50268"/>
    </source>
</evidence>
<dbReference type="Gene3D" id="2.160.20.10">
    <property type="entry name" value="Single-stranded right-handed beta-helix, Pectin lyase-like"/>
    <property type="match status" value="1"/>
</dbReference>
<dbReference type="CDD" id="cd11304">
    <property type="entry name" value="Cadherin_repeat"/>
    <property type="match status" value="1"/>
</dbReference>